<dbReference type="Gene3D" id="3.30.420.610">
    <property type="entry name" value="LOTUS domain-like"/>
    <property type="match status" value="1"/>
</dbReference>
<keyword evidence="1" id="KW-0175">Coiled coil</keyword>
<evidence type="ECO:0000256" key="1">
    <source>
        <dbReference type="SAM" id="Coils"/>
    </source>
</evidence>
<reference evidence="4" key="1">
    <citation type="submission" date="2020-11" db="EMBL/GenBank/DDBJ databases">
        <authorList>
            <person name="Tran Van P."/>
        </authorList>
    </citation>
    <scope>NUCLEOTIDE SEQUENCE</scope>
</reference>
<evidence type="ECO:0000259" key="3">
    <source>
        <dbReference type="PROSITE" id="PS51644"/>
    </source>
</evidence>
<feature type="compositionally biased region" description="Basic and acidic residues" evidence="2">
    <location>
        <begin position="517"/>
        <end position="526"/>
    </location>
</feature>
<name>A0A7R9AQ17_TIMSH</name>
<accession>A0A7R9AQ17</accession>
<feature type="coiled-coil region" evidence="1">
    <location>
        <begin position="2"/>
        <end position="32"/>
    </location>
</feature>
<dbReference type="EMBL" id="OC000720">
    <property type="protein sequence ID" value="CAD7258157.1"/>
    <property type="molecule type" value="Genomic_DNA"/>
</dbReference>
<protein>
    <recommendedName>
        <fullName evidence="3">HTH OST-type domain-containing protein</fullName>
    </recommendedName>
</protein>
<feature type="domain" description="HTH OST-type" evidence="3">
    <location>
        <begin position="174"/>
        <end position="248"/>
    </location>
</feature>
<dbReference type="Pfam" id="PF12872">
    <property type="entry name" value="OST-HTH"/>
    <property type="match status" value="1"/>
</dbReference>
<feature type="compositionally biased region" description="Basic and acidic residues" evidence="2">
    <location>
        <begin position="387"/>
        <end position="396"/>
    </location>
</feature>
<organism evidence="4">
    <name type="scientific">Timema shepardi</name>
    <name type="common">Walking stick</name>
    <dbReference type="NCBI Taxonomy" id="629360"/>
    <lineage>
        <taxon>Eukaryota</taxon>
        <taxon>Metazoa</taxon>
        <taxon>Ecdysozoa</taxon>
        <taxon>Arthropoda</taxon>
        <taxon>Hexapoda</taxon>
        <taxon>Insecta</taxon>
        <taxon>Pterygota</taxon>
        <taxon>Neoptera</taxon>
        <taxon>Polyneoptera</taxon>
        <taxon>Phasmatodea</taxon>
        <taxon>Timematodea</taxon>
        <taxon>Timematoidea</taxon>
        <taxon>Timematidae</taxon>
        <taxon>Timema</taxon>
    </lineage>
</organism>
<gene>
    <name evidence="4" type="ORF">TSIB3V08_LOCUS2399</name>
</gene>
<proteinExistence type="predicted"/>
<evidence type="ECO:0000313" key="4">
    <source>
        <dbReference type="EMBL" id="CAD7258157.1"/>
    </source>
</evidence>
<dbReference type="PROSITE" id="PS51644">
    <property type="entry name" value="HTH_OST"/>
    <property type="match status" value="1"/>
</dbReference>
<sequence>MNEHLSTLLKEKRRQRDKLKTLKCALKENERETVTGAAPAIKTCEEVNPDPAISYVDFVSVDEDVAVCGEVIDADIVAKFSTITSRLRIEHLVVPTQSGLMITLVNQSQDHQLGLQTRRILMGQPDFKMAAPDFLQAFWRLYKKAFDLRKAEDELADIIKVDNSGLVMTFELKPLQKFACNVYRLLYECKGSIPLVSFDFMYLRLFAIPCQPALLGYPSLEALLRAIPETVLLRGGIRDQRMLILNKDLAGPKGASSLQNPCQSSRIAEELTTLFPIPSFTNPQDVTSDSNRQTYKNSAELLRNLANGSSHFQTIGEPELDTPAKALRCDSDAPLNQFKLWSPPSFSYYNQACMTGEEVKELWMRYFEKKFNQKEKRDESATEDQEEIAKEERDESATGDQGEIAEERDESATGDQGEITEEKRDESATGDQEEIAEVERKKEPPQVNLPPCPPAPPLSSTVDLLSPEKTLLSAHTLPHVVPPHPSELPLPELPSKKSCNSMDSSFGSNEPGSPSQMRREYQPHLY</sequence>
<dbReference type="InterPro" id="IPR041966">
    <property type="entry name" value="LOTUS-like"/>
</dbReference>
<feature type="compositionally biased region" description="Pro residues" evidence="2">
    <location>
        <begin position="447"/>
        <end position="457"/>
    </location>
</feature>
<dbReference type="InterPro" id="IPR025605">
    <property type="entry name" value="OST-HTH/LOTUS_dom"/>
</dbReference>
<dbReference type="AlphaFoldDB" id="A0A7R9AQ17"/>
<feature type="region of interest" description="Disordered" evidence="2">
    <location>
        <begin position="373"/>
        <end position="526"/>
    </location>
</feature>
<dbReference type="CDD" id="cd08824">
    <property type="entry name" value="LOTUS"/>
    <property type="match status" value="1"/>
</dbReference>
<feature type="compositionally biased region" description="Polar residues" evidence="2">
    <location>
        <begin position="497"/>
        <end position="516"/>
    </location>
</feature>
<feature type="compositionally biased region" description="Pro residues" evidence="2">
    <location>
        <begin position="480"/>
        <end position="492"/>
    </location>
</feature>
<evidence type="ECO:0000256" key="2">
    <source>
        <dbReference type="SAM" id="MobiDB-lite"/>
    </source>
</evidence>